<feature type="compositionally biased region" description="Polar residues" evidence="1">
    <location>
        <begin position="203"/>
        <end position="214"/>
    </location>
</feature>
<dbReference type="EMBL" id="JH431298">
    <property type="status" value="NOT_ANNOTATED_CDS"/>
    <property type="molecule type" value="Genomic_DNA"/>
</dbReference>
<name>T1IQ98_STRMM</name>
<proteinExistence type="predicted"/>
<dbReference type="AlphaFoldDB" id="T1IQ98"/>
<evidence type="ECO:0000313" key="4">
    <source>
        <dbReference type="Proteomes" id="UP000014500"/>
    </source>
</evidence>
<accession>T1IQ98</accession>
<keyword evidence="4" id="KW-1185">Reference proteome</keyword>
<evidence type="ECO:0000313" key="3">
    <source>
        <dbReference type="EnsemblMetazoa" id="SMAR003209-PA"/>
    </source>
</evidence>
<evidence type="ECO:0000259" key="2">
    <source>
        <dbReference type="Pfam" id="PF25597"/>
    </source>
</evidence>
<protein>
    <recommendedName>
        <fullName evidence="2">Retroviral polymerase SH3-like domain-containing protein</fullName>
    </recommendedName>
</protein>
<dbReference type="Proteomes" id="UP000014500">
    <property type="component" value="Unassembled WGS sequence"/>
</dbReference>
<evidence type="ECO:0000256" key="1">
    <source>
        <dbReference type="SAM" id="MobiDB-lite"/>
    </source>
</evidence>
<sequence length="339" mass="37549">MLSYSMPILFAPDFTTNLISVSRMDKAHAPIHIYDSTLTVYEKRMSEAVMIGKLLNGLYYLDGVEVEINNSSASVTSDNDVTKLIKDESVTVQTIESVNSSDSKSVKDDIVVFTNPNVVMSPVSDMNASAYDFNCAKCFVHHTAPGRRKLEERAWVGELVGYAIGTRGYRVWDPATDRVVQTKHVKIDETVIYKHFGRQQEVESLQTADSSPVTERNWPKPLSDSSDDSSSTDSDDVSPAPVMTTPERNLLLAPIPNATSIEDSQSSTSQSGGRLTDALLYLTTLKPIFNQSVGRRELDLLQPDNAEPADHLSEDNEDFEDAESLPTNELKNRVNFFGN</sequence>
<dbReference type="HOGENOM" id="CLU_819700_0_0_1"/>
<dbReference type="Pfam" id="PF25597">
    <property type="entry name" value="SH3_retrovirus"/>
    <property type="match status" value="1"/>
</dbReference>
<feature type="region of interest" description="Disordered" evidence="1">
    <location>
        <begin position="305"/>
        <end position="331"/>
    </location>
</feature>
<reference evidence="4" key="1">
    <citation type="submission" date="2011-05" db="EMBL/GenBank/DDBJ databases">
        <authorList>
            <person name="Richards S.R."/>
            <person name="Qu J."/>
            <person name="Jiang H."/>
            <person name="Jhangiani S.N."/>
            <person name="Agravi P."/>
            <person name="Goodspeed R."/>
            <person name="Gross S."/>
            <person name="Mandapat C."/>
            <person name="Jackson L."/>
            <person name="Mathew T."/>
            <person name="Pu L."/>
            <person name="Thornton R."/>
            <person name="Saada N."/>
            <person name="Wilczek-Boney K.B."/>
            <person name="Lee S."/>
            <person name="Kovar C."/>
            <person name="Wu Y."/>
            <person name="Scherer S.E."/>
            <person name="Worley K.C."/>
            <person name="Muzny D.M."/>
            <person name="Gibbs R."/>
        </authorList>
    </citation>
    <scope>NUCLEOTIDE SEQUENCE</scope>
    <source>
        <strain evidence="4">Brora</strain>
    </source>
</reference>
<dbReference type="InterPro" id="IPR057670">
    <property type="entry name" value="SH3_retrovirus"/>
</dbReference>
<dbReference type="PhylomeDB" id="T1IQ98"/>
<reference evidence="3" key="2">
    <citation type="submission" date="2015-02" db="UniProtKB">
        <authorList>
            <consortium name="EnsemblMetazoa"/>
        </authorList>
    </citation>
    <scope>IDENTIFICATION</scope>
</reference>
<feature type="region of interest" description="Disordered" evidence="1">
    <location>
        <begin position="203"/>
        <end position="243"/>
    </location>
</feature>
<dbReference type="EnsemblMetazoa" id="SMAR003209-RA">
    <property type="protein sequence ID" value="SMAR003209-PA"/>
    <property type="gene ID" value="SMAR003209"/>
</dbReference>
<organism evidence="3 4">
    <name type="scientific">Strigamia maritima</name>
    <name type="common">European centipede</name>
    <name type="synonym">Geophilus maritimus</name>
    <dbReference type="NCBI Taxonomy" id="126957"/>
    <lineage>
        <taxon>Eukaryota</taxon>
        <taxon>Metazoa</taxon>
        <taxon>Ecdysozoa</taxon>
        <taxon>Arthropoda</taxon>
        <taxon>Myriapoda</taxon>
        <taxon>Chilopoda</taxon>
        <taxon>Pleurostigmophora</taxon>
        <taxon>Geophilomorpha</taxon>
        <taxon>Linotaeniidae</taxon>
        <taxon>Strigamia</taxon>
    </lineage>
</organism>
<feature type="domain" description="Retroviral polymerase SH3-like" evidence="2">
    <location>
        <begin position="137"/>
        <end position="194"/>
    </location>
</feature>